<dbReference type="PANTHER" id="PTHR42912">
    <property type="entry name" value="METHYLTRANSFERASE"/>
    <property type="match status" value="1"/>
</dbReference>
<feature type="domain" description="Methyltransferase type 11" evidence="1">
    <location>
        <begin position="37"/>
        <end position="130"/>
    </location>
</feature>
<keyword evidence="2" id="KW-0489">Methyltransferase</keyword>
<dbReference type="InterPro" id="IPR050508">
    <property type="entry name" value="Methyltransf_Superfamily"/>
</dbReference>
<dbReference type="Proteomes" id="UP000192721">
    <property type="component" value="Unassembled WGS sequence"/>
</dbReference>
<dbReference type="CDD" id="cd02440">
    <property type="entry name" value="AdoMet_MTases"/>
    <property type="match status" value="1"/>
</dbReference>
<organism evidence="2 3">
    <name type="scientific">Chromobacterium haemolyticum</name>
    <dbReference type="NCBI Taxonomy" id="394935"/>
    <lineage>
        <taxon>Bacteria</taxon>
        <taxon>Pseudomonadati</taxon>
        <taxon>Pseudomonadota</taxon>
        <taxon>Betaproteobacteria</taxon>
        <taxon>Neisseriales</taxon>
        <taxon>Chromobacteriaceae</taxon>
        <taxon>Chromobacterium</taxon>
    </lineage>
</organism>
<dbReference type="GO" id="GO:0008757">
    <property type="term" value="F:S-adenosylmethionine-dependent methyltransferase activity"/>
    <property type="evidence" value="ECO:0007669"/>
    <property type="project" value="InterPro"/>
</dbReference>
<comment type="caution">
    <text evidence="2">The sequence shown here is derived from an EMBL/GenBank/DDBJ whole genome shotgun (WGS) entry which is preliminary data.</text>
</comment>
<dbReference type="GO" id="GO:0032259">
    <property type="term" value="P:methylation"/>
    <property type="evidence" value="ECO:0007669"/>
    <property type="project" value="UniProtKB-KW"/>
</dbReference>
<dbReference type="EMBL" id="MUKV01000004">
    <property type="protein sequence ID" value="OQS42712.1"/>
    <property type="molecule type" value="Genomic_DNA"/>
</dbReference>
<dbReference type="PANTHER" id="PTHR42912:SF93">
    <property type="entry name" value="N6-ADENOSINE-METHYLTRANSFERASE TMT1A"/>
    <property type="match status" value="1"/>
</dbReference>
<dbReference type="InterPro" id="IPR029063">
    <property type="entry name" value="SAM-dependent_MTases_sf"/>
</dbReference>
<dbReference type="Gene3D" id="3.40.50.150">
    <property type="entry name" value="Vaccinia Virus protein VP39"/>
    <property type="match status" value="1"/>
</dbReference>
<keyword evidence="2" id="KW-0808">Transferase</keyword>
<sequence>MVRWYSGRMDENTDTNRLKNIIETELCERFLAGSDVLDVGIGTGRASLPLIAKGFNLSGTDSSQAMLDECRRLAGGAPIELVQGDVQALPFPDQCFDSLISLNVMTHFPHVEKVLHEWKRVVRPGGRLIFDIYSLDHLSFARQADVTVDELMAQGASAFNMHLSAERLCLAANEIGLKVLGTVPYGSLFSGEYHHPAFPMPLQQTNWWRRQLSWLAADSHLLEMSVFLEREWFGCLSGITTGRFMVVLENSVDVAANQQWLEQDGQLNNYLVGEQVRLDDLAPWLGMAPDEWRTAFDLHLDRARNRTVAYFLLSSFLGRTNAVDWTDLAPRNGAILQRWSDAETIDRDLQGFVRSWHQDVKTQHLCQVNEVDLASALEYRLQRRLVTELVSAGNGAQE</sequence>
<gene>
    <name evidence="2" type="ORF">B0T45_04915</name>
</gene>
<evidence type="ECO:0000313" key="3">
    <source>
        <dbReference type="Proteomes" id="UP000192721"/>
    </source>
</evidence>
<name>A0A1W0D779_9NEIS</name>
<reference evidence="2 3" key="1">
    <citation type="submission" date="2017-02" db="EMBL/GenBank/DDBJ databases">
        <title>Chromobacterium haemolyticum H5244.</title>
        <authorList>
            <person name="Gulvik C.A."/>
        </authorList>
    </citation>
    <scope>NUCLEOTIDE SEQUENCE [LARGE SCALE GENOMIC DNA]</scope>
    <source>
        <strain evidence="2 3">H5244</strain>
    </source>
</reference>
<evidence type="ECO:0000313" key="2">
    <source>
        <dbReference type="EMBL" id="OQS42712.1"/>
    </source>
</evidence>
<dbReference type="SUPFAM" id="SSF53335">
    <property type="entry name" value="S-adenosyl-L-methionine-dependent methyltransferases"/>
    <property type="match status" value="1"/>
</dbReference>
<evidence type="ECO:0000259" key="1">
    <source>
        <dbReference type="Pfam" id="PF08241"/>
    </source>
</evidence>
<proteinExistence type="predicted"/>
<dbReference type="InterPro" id="IPR013216">
    <property type="entry name" value="Methyltransf_11"/>
</dbReference>
<dbReference type="Pfam" id="PF08241">
    <property type="entry name" value="Methyltransf_11"/>
    <property type="match status" value="1"/>
</dbReference>
<protein>
    <submittedName>
        <fullName evidence="2">SAM-dependent methyltransferase</fullName>
    </submittedName>
</protein>
<dbReference type="AlphaFoldDB" id="A0A1W0D779"/>
<accession>A0A1W0D779</accession>